<dbReference type="EMBL" id="QJSP01000003">
    <property type="protein sequence ID" value="PYE19532.1"/>
    <property type="molecule type" value="Genomic_DNA"/>
</dbReference>
<accession>A0A318RMJ2</accession>
<protein>
    <recommendedName>
        <fullName evidence="3">DUF2971 family protein</fullName>
    </recommendedName>
</protein>
<keyword evidence="2" id="KW-1185">Reference proteome</keyword>
<sequence length="320" mass="35450">MYLDLHEPDAPDLLYHYTTASGLLGIVDRPDFTPYRTPHWDLSRALMLRATDVGFLGNGTEYRNARTLLLEEIDRIHDASSMHVQQLLNSLTRQLDRPAEDSGARSSTYAARFSVDGDSAAKWRGLPATGGRYAIGFDVSLLGHRTIVLNRPINPSRFDAYRLEPDTSDDHVNFRLRAVHYGNGAVRKAARAIVKKLLDTDHHAVDNPEEYETCLAEVAACLRPESATQEQEWRILFEANESERTEFRSGSIGLVPYRNLAIIGTPASEVASGANVWGPINRLHVGPGPHQAIRMDAAKRLLAANKIDPNIVYAAGTTGR</sequence>
<organism evidence="1 2">
    <name type="scientific">Williamsia limnetica</name>
    <dbReference type="NCBI Taxonomy" id="882452"/>
    <lineage>
        <taxon>Bacteria</taxon>
        <taxon>Bacillati</taxon>
        <taxon>Actinomycetota</taxon>
        <taxon>Actinomycetes</taxon>
        <taxon>Mycobacteriales</taxon>
        <taxon>Nocardiaceae</taxon>
        <taxon>Williamsia</taxon>
    </lineage>
</organism>
<proteinExistence type="predicted"/>
<dbReference type="OrthoDB" id="1095921at2"/>
<comment type="caution">
    <text evidence="1">The sequence shown here is derived from an EMBL/GenBank/DDBJ whole genome shotgun (WGS) entry which is preliminary data.</text>
</comment>
<dbReference type="Proteomes" id="UP000247591">
    <property type="component" value="Unassembled WGS sequence"/>
</dbReference>
<dbReference type="AlphaFoldDB" id="A0A318RMJ2"/>
<evidence type="ECO:0008006" key="3">
    <source>
        <dbReference type="Google" id="ProtNLM"/>
    </source>
</evidence>
<gene>
    <name evidence="1" type="ORF">DFR67_103445</name>
</gene>
<name>A0A318RMJ2_WILLI</name>
<evidence type="ECO:0000313" key="2">
    <source>
        <dbReference type="Proteomes" id="UP000247591"/>
    </source>
</evidence>
<dbReference type="RefSeq" id="WP_146240393.1">
    <property type="nucleotide sequence ID" value="NZ_QJSP01000003.1"/>
</dbReference>
<evidence type="ECO:0000313" key="1">
    <source>
        <dbReference type="EMBL" id="PYE19532.1"/>
    </source>
</evidence>
<reference evidence="1 2" key="1">
    <citation type="submission" date="2018-06" db="EMBL/GenBank/DDBJ databases">
        <title>Genomic Encyclopedia of Type Strains, Phase IV (KMG-IV): sequencing the most valuable type-strain genomes for metagenomic binning, comparative biology and taxonomic classification.</title>
        <authorList>
            <person name="Goeker M."/>
        </authorList>
    </citation>
    <scope>NUCLEOTIDE SEQUENCE [LARGE SCALE GENOMIC DNA]</scope>
    <source>
        <strain evidence="1 2">DSM 45521</strain>
    </source>
</reference>